<feature type="transmembrane region" description="Helical" evidence="8">
    <location>
        <begin position="638"/>
        <end position="663"/>
    </location>
</feature>
<feature type="transmembrane region" description="Helical" evidence="8">
    <location>
        <begin position="519"/>
        <end position="539"/>
    </location>
</feature>
<feature type="compositionally biased region" description="Low complexity" evidence="7">
    <location>
        <begin position="1011"/>
        <end position="1028"/>
    </location>
</feature>
<feature type="transmembrane region" description="Helical" evidence="8">
    <location>
        <begin position="426"/>
        <end position="450"/>
    </location>
</feature>
<feature type="compositionally biased region" description="Low complexity" evidence="7">
    <location>
        <begin position="960"/>
        <end position="973"/>
    </location>
</feature>
<feature type="transmembrane region" description="Helical" evidence="8">
    <location>
        <begin position="111"/>
        <end position="135"/>
    </location>
</feature>
<dbReference type="Pfam" id="PF14703">
    <property type="entry name" value="PHM7_cyt"/>
    <property type="match status" value="1"/>
</dbReference>
<dbReference type="Pfam" id="PF13967">
    <property type="entry name" value="RSN1_TM"/>
    <property type="match status" value="1"/>
</dbReference>
<proteinExistence type="inferred from homology"/>
<evidence type="ECO:0000259" key="9">
    <source>
        <dbReference type="Pfam" id="PF02714"/>
    </source>
</evidence>
<dbReference type="GO" id="GO:0005886">
    <property type="term" value="C:plasma membrane"/>
    <property type="evidence" value="ECO:0007669"/>
    <property type="project" value="TreeGrafter"/>
</dbReference>
<dbReference type="EMBL" id="JAAAIN010001427">
    <property type="protein sequence ID" value="KAG0303159.1"/>
    <property type="molecule type" value="Genomic_DNA"/>
</dbReference>
<feature type="domain" description="CSC1/OSCA1-like 7TM region" evidence="9">
    <location>
        <begin position="424"/>
        <end position="694"/>
    </location>
</feature>
<evidence type="ECO:0000256" key="8">
    <source>
        <dbReference type="SAM" id="Phobius"/>
    </source>
</evidence>
<evidence type="ECO:0008006" key="14">
    <source>
        <dbReference type="Google" id="ProtNLM"/>
    </source>
</evidence>
<feature type="region of interest" description="Disordered" evidence="7">
    <location>
        <begin position="864"/>
        <end position="982"/>
    </location>
</feature>
<organism evidence="12 13">
    <name type="scientific">Linnemannia gamsii</name>
    <dbReference type="NCBI Taxonomy" id="64522"/>
    <lineage>
        <taxon>Eukaryota</taxon>
        <taxon>Fungi</taxon>
        <taxon>Fungi incertae sedis</taxon>
        <taxon>Mucoromycota</taxon>
        <taxon>Mortierellomycotina</taxon>
        <taxon>Mortierellomycetes</taxon>
        <taxon>Mortierellales</taxon>
        <taxon>Mortierellaceae</taxon>
        <taxon>Linnemannia</taxon>
    </lineage>
</organism>
<reference evidence="12" key="1">
    <citation type="journal article" date="2020" name="Fungal Divers.">
        <title>Resolving the Mortierellaceae phylogeny through synthesis of multi-gene phylogenetics and phylogenomics.</title>
        <authorList>
            <person name="Vandepol N."/>
            <person name="Liber J."/>
            <person name="Desiro A."/>
            <person name="Na H."/>
            <person name="Kennedy M."/>
            <person name="Barry K."/>
            <person name="Grigoriev I.V."/>
            <person name="Miller A.N."/>
            <person name="O'Donnell K."/>
            <person name="Stajich J.E."/>
            <person name="Bonito G."/>
        </authorList>
    </citation>
    <scope>NUCLEOTIDE SEQUENCE</scope>
    <source>
        <strain evidence="12">NVP60</strain>
    </source>
</reference>
<feature type="region of interest" description="Disordered" evidence="7">
    <location>
        <begin position="1011"/>
        <end position="1038"/>
    </location>
</feature>
<evidence type="ECO:0000256" key="6">
    <source>
        <dbReference type="ARBA" id="ARBA00023136"/>
    </source>
</evidence>
<feature type="domain" description="CSC1/OSCA1-like N-terminal transmembrane" evidence="10">
    <location>
        <begin position="41"/>
        <end position="199"/>
    </location>
</feature>
<feature type="transmembrane region" description="Helical" evidence="8">
    <location>
        <begin position="176"/>
        <end position="198"/>
    </location>
</feature>
<name>A0A9P6R084_9FUNG</name>
<dbReference type="InterPro" id="IPR027815">
    <property type="entry name" value="CSC1/OSCA1-like_cyt"/>
</dbReference>
<sequence>MDPPQSAFWVQTPFSHEETVNTFGRGPDGKPKATNTTGLTGQIIISVAIGLVGFLTFCVLRTRWIVMFAPRTKLQRHTPPILSATFFGWIPQLLRIPEGEMLDIVGLDAVMLLRFFAMAIKLFACCLIPGMLIIWPVNYYSTKDGRNPSQPGEGDDNDNPFFNRSTPNPGAQGTSMLYLFTQFAFTWVFSILTLFTLWKSYEGYVSIRRKFMLQRSKTITNRTVMVVGLPHHLQSDRALATFYESLGAGNVESAHVVRHVRTLKRLIEQRAHALKQLERAYTRYYGNPSKFPGYDPDKILADNERALLSTPRSASLLRPAPKGKKRPTTRLGLWGLFGKKVDKIDHCREVFNTLDKAVQKMRMSRIFATTAVGFVTFEEMHSAQILAQTVNTQETLSCETSTAPEPRDVFWDNLILPPSELTIRSVVVSTTVFFLIFFWAGPIAVFSSFLNLESLEKLIPGITVIAESSPALKSVLQGFLPTAGVSIFLAVVPNILEALCKNQGIQSHSAIGRSLYNKYFTFILFNVVLVFTVAGTWVQTFNKVYHNLGELTLLLAISLSRVAPFFVNFLILKGIGMFPIQLLLIGDVFKQSFHGFLSKTPRDYAETRAPPEQNIGVVYANATLAFVIVLIYSCMKPLILLFGLLYFTFGYVVYKYQVLYIFFRPNESNGRIWPMVYNRIMVGLLIFQATMIGVLLLKKSYLFGALLAPLPIGTVWFWVWTTKAYKLTAEYVPLELLRPDGPDSQLVSTPSVPAVLPSAIGAADQVPGHVLIDVGQPTNVTSTSTNGATANANSHTNGTAVATATAVITPGGTRRAIPRSAVEDDDYQAIPDRYTDYRQPPMTLYPGVLNSGMRQYISPAISGPLPTLWLPLRKSGKGDGKKPNRDEESQIGGGHDSDSDDEHHLHDHIESALQRPPLKLPTKQSDEPQSFEEGDNLVGGGQDEPISAQTGSTSVVTDRSTSAPATTSSTLPSGGPQVVSKVVSAPAPTVASTGAGNTSASKDATAATTGITGAAASSEDSSASTTVAPTKPNPAIDGLNEVYYHHPERAPSEATADATAEIEPSMTTEVPRVRTVQGQGSRADLLQQQQANDSGTGPS</sequence>
<feature type="region of interest" description="Disordered" evidence="7">
    <location>
        <begin position="146"/>
        <end position="166"/>
    </location>
</feature>
<feature type="compositionally biased region" description="Polar residues" evidence="7">
    <location>
        <begin position="947"/>
        <end position="959"/>
    </location>
</feature>
<dbReference type="AlphaFoldDB" id="A0A9P6R084"/>
<feature type="compositionally biased region" description="Basic and acidic residues" evidence="7">
    <location>
        <begin position="895"/>
        <end position="910"/>
    </location>
</feature>
<keyword evidence="5 8" id="KW-1133">Transmembrane helix</keyword>
<feature type="transmembrane region" description="Helical" evidence="8">
    <location>
        <begin position="43"/>
        <end position="66"/>
    </location>
</feature>
<feature type="transmembrane region" description="Helical" evidence="8">
    <location>
        <begin position="478"/>
        <end position="499"/>
    </location>
</feature>
<dbReference type="PANTHER" id="PTHR13018:SF5">
    <property type="entry name" value="RE44586P"/>
    <property type="match status" value="1"/>
</dbReference>
<evidence type="ECO:0000256" key="1">
    <source>
        <dbReference type="ARBA" id="ARBA00004141"/>
    </source>
</evidence>
<dbReference type="Pfam" id="PF02714">
    <property type="entry name" value="RSN1_7TM"/>
    <property type="match status" value="1"/>
</dbReference>
<dbReference type="InterPro" id="IPR045122">
    <property type="entry name" value="Csc1-like"/>
</dbReference>
<keyword evidence="3" id="KW-0813">Transport</keyword>
<feature type="region of interest" description="Disordered" evidence="7">
    <location>
        <begin position="1050"/>
        <end position="1069"/>
    </location>
</feature>
<feature type="transmembrane region" description="Helical" evidence="8">
    <location>
        <begin position="615"/>
        <end position="632"/>
    </location>
</feature>
<dbReference type="InterPro" id="IPR032880">
    <property type="entry name" value="CSC1/OSCA1-like_N"/>
</dbReference>
<feature type="region of interest" description="Disordered" evidence="7">
    <location>
        <begin position="1074"/>
        <end position="1099"/>
    </location>
</feature>
<feature type="transmembrane region" description="Helical" evidence="8">
    <location>
        <begin position="675"/>
        <end position="695"/>
    </location>
</feature>
<evidence type="ECO:0000313" key="12">
    <source>
        <dbReference type="EMBL" id="KAG0303159.1"/>
    </source>
</evidence>
<dbReference type="GO" id="GO:0005227">
    <property type="term" value="F:calcium-activated cation channel activity"/>
    <property type="evidence" value="ECO:0007669"/>
    <property type="project" value="InterPro"/>
</dbReference>
<feature type="compositionally biased region" description="Polar residues" evidence="7">
    <location>
        <begin position="1076"/>
        <end position="1099"/>
    </location>
</feature>
<feature type="compositionally biased region" description="Basic and acidic residues" evidence="7">
    <location>
        <begin position="876"/>
        <end position="888"/>
    </location>
</feature>
<evidence type="ECO:0000256" key="3">
    <source>
        <dbReference type="ARBA" id="ARBA00022448"/>
    </source>
</evidence>
<evidence type="ECO:0000313" key="13">
    <source>
        <dbReference type="Proteomes" id="UP000823405"/>
    </source>
</evidence>
<gene>
    <name evidence="12" type="ORF">BGZ97_002012</name>
</gene>
<comment type="similarity">
    <text evidence="2">Belongs to the CSC1 (TC 1.A.17) family.</text>
</comment>
<feature type="transmembrane region" description="Helical" evidence="8">
    <location>
        <begin position="551"/>
        <end position="572"/>
    </location>
</feature>
<feature type="transmembrane region" description="Helical" evidence="8">
    <location>
        <begin position="701"/>
        <end position="720"/>
    </location>
</feature>
<evidence type="ECO:0000256" key="4">
    <source>
        <dbReference type="ARBA" id="ARBA00022692"/>
    </source>
</evidence>
<evidence type="ECO:0000259" key="11">
    <source>
        <dbReference type="Pfam" id="PF14703"/>
    </source>
</evidence>
<feature type="domain" description="CSC1/OSCA1-like cytosolic" evidence="11">
    <location>
        <begin position="221"/>
        <end position="413"/>
    </location>
</feature>
<dbReference type="PANTHER" id="PTHR13018">
    <property type="entry name" value="PROBABLE MEMBRANE PROTEIN DUF221-RELATED"/>
    <property type="match status" value="1"/>
</dbReference>
<dbReference type="Proteomes" id="UP000823405">
    <property type="component" value="Unassembled WGS sequence"/>
</dbReference>
<evidence type="ECO:0000259" key="10">
    <source>
        <dbReference type="Pfam" id="PF13967"/>
    </source>
</evidence>
<protein>
    <recommendedName>
        <fullName evidence="14">DUF221-domain-containing protein</fullName>
    </recommendedName>
</protein>
<dbReference type="OrthoDB" id="1689567at2759"/>
<evidence type="ECO:0000256" key="5">
    <source>
        <dbReference type="ARBA" id="ARBA00022989"/>
    </source>
</evidence>
<dbReference type="InterPro" id="IPR003864">
    <property type="entry name" value="CSC1/OSCA1-like_7TM"/>
</dbReference>
<keyword evidence="6 8" id="KW-0472">Membrane</keyword>
<comment type="caution">
    <text evidence="12">The sequence shown here is derived from an EMBL/GenBank/DDBJ whole genome shotgun (WGS) entry which is preliminary data.</text>
</comment>
<comment type="subcellular location">
    <subcellularLocation>
        <location evidence="1">Membrane</location>
        <topology evidence="1">Multi-pass membrane protein</topology>
    </subcellularLocation>
</comment>
<evidence type="ECO:0000256" key="7">
    <source>
        <dbReference type="SAM" id="MobiDB-lite"/>
    </source>
</evidence>
<keyword evidence="13" id="KW-1185">Reference proteome</keyword>
<evidence type="ECO:0000256" key="2">
    <source>
        <dbReference type="ARBA" id="ARBA00007779"/>
    </source>
</evidence>
<keyword evidence="4 8" id="KW-0812">Transmembrane</keyword>
<accession>A0A9P6R084</accession>